<dbReference type="SUPFAM" id="SSF53720">
    <property type="entry name" value="ALDH-like"/>
    <property type="match status" value="1"/>
</dbReference>
<dbReference type="PANTHER" id="PTHR11699">
    <property type="entry name" value="ALDEHYDE DEHYDROGENASE-RELATED"/>
    <property type="match status" value="1"/>
</dbReference>
<dbReference type="Pfam" id="PF00171">
    <property type="entry name" value="Aldedh"/>
    <property type="match status" value="1"/>
</dbReference>
<dbReference type="InterPro" id="IPR016162">
    <property type="entry name" value="Ald_DH_N"/>
</dbReference>
<dbReference type="Gene3D" id="3.40.309.10">
    <property type="entry name" value="Aldehyde Dehydrogenase, Chain A, domain 2"/>
    <property type="match status" value="1"/>
</dbReference>
<evidence type="ECO:0000256" key="3">
    <source>
        <dbReference type="ARBA" id="ARBA00024226"/>
    </source>
</evidence>
<dbReference type="GO" id="GO:0004029">
    <property type="term" value="F:aldehyde dehydrogenase (NAD+) activity"/>
    <property type="evidence" value="ECO:0007669"/>
    <property type="project" value="UniProtKB-EC"/>
</dbReference>
<evidence type="ECO:0000256" key="2">
    <source>
        <dbReference type="ARBA" id="ARBA00023002"/>
    </source>
</evidence>
<evidence type="ECO:0000259" key="7">
    <source>
        <dbReference type="Pfam" id="PF00171"/>
    </source>
</evidence>
<organism evidence="8 9">
    <name type="scientific">Aspergillus sergii</name>
    <dbReference type="NCBI Taxonomy" id="1034303"/>
    <lineage>
        <taxon>Eukaryota</taxon>
        <taxon>Fungi</taxon>
        <taxon>Dikarya</taxon>
        <taxon>Ascomycota</taxon>
        <taxon>Pezizomycotina</taxon>
        <taxon>Eurotiomycetes</taxon>
        <taxon>Eurotiomycetidae</taxon>
        <taxon>Eurotiales</taxon>
        <taxon>Aspergillaceae</taxon>
        <taxon>Aspergillus</taxon>
        <taxon>Aspergillus subgen. Circumdati</taxon>
    </lineage>
</organism>
<evidence type="ECO:0000256" key="1">
    <source>
        <dbReference type="ARBA" id="ARBA00009986"/>
    </source>
</evidence>
<dbReference type="FunFam" id="3.40.309.10:FF:000012">
    <property type="entry name" value="Betaine aldehyde dehydrogenase"/>
    <property type="match status" value="1"/>
</dbReference>
<dbReference type="FunFam" id="3.40.605.10:FF:000001">
    <property type="entry name" value="Aldehyde dehydrogenase 1"/>
    <property type="match status" value="1"/>
</dbReference>
<sequence>MASGNYSFPKTIEGKIFINNKFVKPHSTVTSTVYNGKDNSIVTDKHVICDRDDVNLAVAAARKALNGSWSEFTGLQRARCLYKLADLLEQNAEEAAYYESICSGRIMDQLRTEVPWIADVIRYYAGWADKLEGEYLPDDDGFVKIVRHEPVGVCGGITPWNGPLMVFVMKGAPALAVGNTFVLKPPEKSPLSSLFAASLLSQAGFPEGVFNVVTGDGNTGALISGHMEIDMVSFTGSVEIGRTIAAAANASNMKRVTLELGGKSPAIIFPDADLPSAIQWASKGVTMNAGQVCVAPSRVYVHESIADELIAGVKTEFERLGSTLGLDPQQYGTTFGPVIDKSQFDRIYTYIEEGKKDATLLTGGYKHDKPGNYIPPTLFTDPDPTASIYRDEIFGPVLCIRRFTEEEEAIKLANDTSYGLAAYIFTEDTKRIFRVTKQLQAGIVGVNALNMLFPNAPFGGYKSSGVGKELGKYALRDYSATKTIYIKSVDNTA</sequence>
<dbReference type="EMBL" id="ML741769">
    <property type="protein sequence ID" value="KAE8331423.1"/>
    <property type="molecule type" value="Genomic_DNA"/>
</dbReference>
<dbReference type="AlphaFoldDB" id="A0A5N6XFA9"/>
<name>A0A5N6XFA9_9EURO</name>
<evidence type="ECO:0000313" key="9">
    <source>
        <dbReference type="Proteomes" id="UP000325945"/>
    </source>
</evidence>
<comment type="catalytic activity">
    <reaction evidence="4">
        <text>an aldehyde + NAD(+) + H2O = a carboxylate + NADH + 2 H(+)</text>
        <dbReference type="Rhea" id="RHEA:16185"/>
        <dbReference type="ChEBI" id="CHEBI:15377"/>
        <dbReference type="ChEBI" id="CHEBI:15378"/>
        <dbReference type="ChEBI" id="CHEBI:17478"/>
        <dbReference type="ChEBI" id="CHEBI:29067"/>
        <dbReference type="ChEBI" id="CHEBI:57540"/>
        <dbReference type="ChEBI" id="CHEBI:57945"/>
        <dbReference type="EC" id="1.2.1.3"/>
    </reaction>
</comment>
<gene>
    <name evidence="8" type="ORF">BDV39DRAFT_218734</name>
</gene>
<dbReference type="InterPro" id="IPR029510">
    <property type="entry name" value="Ald_DH_CS_GLU"/>
</dbReference>
<evidence type="ECO:0000313" key="8">
    <source>
        <dbReference type="EMBL" id="KAE8331423.1"/>
    </source>
</evidence>
<evidence type="ECO:0000256" key="4">
    <source>
        <dbReference type="ARBA" id="ARBA00049194"/>
    </source>
</evidence>
<dbReference type="InterPro" id="IPR015590">
    <property type="entry name" value="Aldehyde_DH_dom"/>
</dbReference>
<feature type="active site" evidence="5">
    <location>
        <position position="259"/>
    </location>
</feature>
<feature type="domain" description="Aldehyde dehydrogenase" evidence="7">
    <location>
        <begin position="31"/>
        <end position="484"/>
    </location>
</feature>
<protein>
    <recommendedName>
        <fullName evidence="3">aldehyde dehydrogenase (NAD(+))</fullName>
        <ecNumber evidence="3">1.2.1.3</ecNumber>
    </recommendedName>
</protein>
<dbReference type="InterPro" id="IPR016163">
    <property type="entry name" value="Ald_DH_C"/>
</dbReference>
<comment type="similarity">
    <text evidence="1 6">Belongs to the aldehyde dehydrogenase family.</text>
</comment>
<dbReference type="InterPro" id="IPR016161">
    <property type="entry name" value="Ald_DH/histidinol_DH"/>
</dbReference>
<reference evidence="9" key="1">
    <citation type="submission" date="2019-04" db="EMBL/GenBank/DDBJ databases">
        <title>Friends and foes A comparative genomics studyof 23 Aspergillus species from section Flavi.</title>
        <authorList>
            <consortium name="DOE Joint Genome Institute"/>
            <person name="Kjaerbolling I."/>
            <person name="Vesth T."/>
            <person name="Frisvad J.C."/>
            <person name="Nybo J.L."/>
            <person name="Theobald S."/>
            <person name="Kildgaard S."/>
            <person name="Isbrandt T."/>
            <person name="Kuo A."/>
            <person name="Sato A."/>
            <person name="Lyhne E.K."/>
            <person name="Kogle M.E."/>
            <person name="Wiebenga A."/>
            <person name="Kun R.S."/>
            <person name="Lubbers R.J."/>
            <person name="Makela M.R."/>
            <person name="Barry K."/>
            <person name="Chovatia M."/>
            <person name="Clum A."/>
            <person name="Daum C."/>
            <person name="Haridas S."/>
            <person name="He G."/>
            <person name="LaButti K."/>
            <person name="Lipzen A."/>
            <person name="Mondo S."/>
            <person name="Riley R."/>
            <person name="Salamov A."/>
            <person name="Simmons B.A."/>
            <person name="Magnuson J.K."/>
            <person name="Henrissat B."/>
            <person name="Mortensen U.H."/>
            <person name="Larsen T.O."/>
            <person name="Devries R.P."/>
            <person name="Grigoriev I.V."/>
            <person name="Machida M."/>
            <person name="Baker S.E."/>
            <person name="Andersen M.R."/>
        </authorList>
    </citation>
    <scope>NUCLEOTIDE SEQUENCE [LARGE SCALE GENOMIC DNA]</scope>
    <source>
        <strain evidence="9">CBS 130017</strain>
    </source>
</reference>
<dbReference type="Gene3D" id="3.40.605.10">
    <property type="entry name" value="Aldehyde Dehydrogenase, Chain A, domain 1"/>
    <property type="match status" value="1"/>
</dbReference>
<keyword evidence="9" id="KW-1185">Reference proteome</keyword>
<dbReference type="EC" id="1.2.1.3" evidence="3"/>
<accession>A0A5N6XFA9</accession>
<evidence type="ECO:0000256" key="6">
    <source>
        <dbReference type="RuleBase" id="RU003345"/>
    </source>
</evidence>
<dbReference type="PROSITE" id="PS00687">
    <property type="entry name" value="ALDEHYDE_DEHYDR_GLU"/>
    <property type="match status" value="1"/>
</dbReference>
<dbReference type="Proteomes" id="UP000325945">
    <property type="component" value="Unassembled WGS sequence"/>
</dbReference>
<proteinExistence type="inferred from homology"/>
<keyword evidence="2 6" id="KW-0560">Oxidoreductase</keyword>
<evidence type="ECO:0000256" key="5">
    <source>
        <dbReference type="PROSITE-ProRule" id="PRU10007"/>
    </source>
</evidence>